<dbReference type="InterPro" id="IPR011600">
    <property type="entry name" value="Pept_C14_caspase"/>
</dbReference>
<dbReference type="PROSITE" id="PS50168">
    <property type="entry name" value="DED"/>
    <property type="match status" value="2"/>
</dbReference>
<dbReference type="SMART" id="SM00115">
    <property type="entry name" value="CASc"/>
    <property type="match status" value="1"/>
</dbReference>
<dbReference type="PROSITE" id="PS50207">
    <property type="entry name" value="CASPASE_P10"/>
    <property type="match status" value="1"/>
</dbReference>
<dbReference type="InterPro" id="IPR015917">
    <property type="entry name" value="Pept_C14A"/>
</dbReference>
<comment type="caution">
    <text evidence="8">The sequence shown here is derived from an EMBL/GenBank/DDBJ whole genome shotgun (WGS) entry which is preliminary data.</text>
</comment>
<dbReference type="PANTHER" id="PTHR48169:SF7">
    <property type="entry name" value="CASPASE 10"/>
    <property type="match status" value="1"/>
</dbReference>
<dbReference type="InterPro" id="IPR016129">
    <property type="entry name" value="Caspase_his_AS"/>
</dbReference>
<dbReference type="GO" id="GO:0005737">
    <property type="term" value="C:cytoplasm"/>
    <property type="evidence" value="ECO:0007669"/>
    <property type="project" value="UniProtKB-ARBA"/>
</dbReference>
<dbReference type="Pfam" id="PF00656">
    <property type="entry name" value="Peptidase_C14"/>
    <property type="match status" value="1"/>
</dbReference>
<feature type="domain" description="Caspase family p20" evidence="7">
    <location>
        <begin position="242"/>
        <end position="366"/>
    </location>
</feature>
<proteinExistence type="inferred from homology"/>
<dbReference type="PROSITE" id="PS50208">
    <property type="entry name" value="CASPASE_P20"/>
    <property type="match status" value="1"/>
</dbReference>
<dbReference type="InterPro" id="IPR002138">
    <property type="entry name" value="Pept_C14_p10"/>
</dbReference>
<evidence type="ECO:0000259" key="7">
    <source>
        <dbReference type="PROSITE" id="PS50208"/>
    </source>
</evidence>
<dbReference type="InterPro" id="IPR001309">
    <property type="entry name" value="Pept_C14_p20"/>
</dbReference>
<dbReference type="SMART" id="SM00031">
    <property type="entry name" value="DED"/>
    <property type="match status" value="2"/>
</dbReference>
<dbReference type="Pfam" id="PF01335">
    <property type="entry name" value="DED"/>
    <property type="match status" value="1"/>
</dbReference>
<dbReference type="GO" id="GO:0006508">
    <property type="term" value="P:proteolysis"/>
    <property type="evidence" value="ECO:0007669"/>
    <property type="project" value="InterPro"/>
</dbReference>
<dbReference type="PANTHER" id="PTHR48169">
    <property type="entry name" value="DED DOMAIN-CONTAINING PROTEIN"/>
    <property type="match status" value="1"/>
</dbReference>
<evidence type="ECO:0000313" key="8">
    <source>
        <dbReference type="EMBL" id="CAD5115032.1"/>
    </source>
</evidence>
<dbReference type="GO" id="GO:0051604">
    <property type="term" value="P:protein maturation"/>
    <property type="evidence" value="ECO:0007669"/>
    <property type="project" value="UniProtKB-ARBA"/>
</dbReference>
<keyword evidence="2" id="KW-0053">Apoptosis</keyword>
<feature type="domain" description="DED" evidence="5">
    <location>
        <begin position="19"/>
        <end position="99"/>
    </location>
</feature>
<comment type="similarity">
    <text evidence="1 4">Belongs to the peptidase C14A family.</text>
</comment>
<gene>
    <name evidence="8" type="ORF">DGYR_LOCUS3811</name>
</gene>
<dbReference type="AlphaFoldDB" id="A0A7I8VKC7"/>
<feature type="domain" description="Caspase family p10" evidence="6">
    <location>
        <begin position="391"/>
        <end position="471"/>
    </location>
</feature>
<name>A0A7I8VKC7_9ANNE</name>
<accession>A0A7I8VKC7</accession>
<dbReference type="SUPFAM" id="SSF52129">
    <property type="entry name" value="Caspase-like"/>
    <property type="match status" value="1"/>
</dbReference>
<dbReference type="InterPro" id="IPR011029">
    <property type="entry name" value="DEATH-like_dom_sf"/>
</dbReference>
<feature type="domain" description="DED" evidence="5">
    <location>
        <begin position="117"/>
        <end position="186"/>
    </location>
</feature>
<dbReference type="Gene3D" id="1.10.533.10">
    <property type="entry name" value="Death Domain, Fas"/>
    <property type="match status" value="2"/>
</dbReference>
<dbReference type="EMBL" id="CAJFCJ010000005">
    <property type="protein sequence ID" value="CAD5115032.1"/>
    <property type="molecule type" value="Genomic_DNA"/>
</dbReference>
<reference evidence="8 9" key="1">
    <citation type="submission" date="2020-08" db="EMBL/GenBank/DDBJ databases">
        <authorList>
            <person name="Hejnol A."/>
        </authorList>
    </citation>
    <scope>NUCLEOTIDE SEQUENCE [LARGE SCALE GENOMIC DNA]</scope>
</reference>
<protein>
    <submittedName>
        <fullName evidence="8">DgyrCDS4053</fullName>
    </submittedName>
</protein>
<keyword evidence="9" id="KW-1185">Reference proteome</keyword>
<dbReference type="Gene3D" id="3.40.50.1460">
    <property type="match status" value="1"/>
</dbReference>
<evidence type="ECO:0000259" key="6">
    <source>
        <dbReference type="PROSITE" id="PS50207"/>
    </source>
</evidence>
<dbReference type="GO" id="GO:0004197">
    <property type="term" value="F:cysteine-type endopeptidase activity"/>
    <property type="evidence" value="ECO:0007669"/>
    <property type="project" value="InterPro"/>
</dbReference>
<evidence type="ECO:0000313" key="9">
    <source>
        <dbReference type="Proteomes" id="UP000549394"/>
    </source>
</evidence>
<dbReference type="GO" id="GO:0006915">
    <property type="term" value="P:apoptotic process"/>
    <property type="evidence" value="ECO:0007669"/>
    <property type="project" value="UniProtKB-KW"/>
</dbReference>
<dbReference type="Proteomes" id="UP000549394">
    <property type="component" value="Unassembled WGS sequence"/>
</dbReference>
<evidence type="ECO:0000256" key="1">
    <source>
        <dbReference type="ARBA" id="ARBA00010134"/>
    </source>
</evidence>
<dbReference type="PROSITE" id="PS01121">
    <property type="entry name" value="CASPASE_HIS"/>
    <property type="match status" value="1"/>
</dbReference>
<dbReference type="InterPro" id="IPR001875">
    <property type="entry name" value="DED_dom"/>
</dbReference>
<sequence length="471" mass="53732">MLESDCVGNPDSHQQHEVEWIHKLYKISAELKIRDINSLKFLLKDLVSSSKLEKTDRGSEIMTLLIDNNKIDLTTGNMDCLQECLYYIGRRDLLRHLNISSRQVMDGLKTKRSTLSNYRLLLHKLSEEIKSDDFKNLKSYVEMSGCTSRGKLDEAETSQQLLMLLEEEGLITENDIKFLKAAFGEILSDCGYLEKLIEEYESINGQILGQSDFETDSGKKINIPSKLTLNIERESYTIDTKPKGYCIIINNAKFLNDCLPVRNGAEEDIRNIQRVFTKLNYAIKLFRDLTASEMEKVLGNIASENHSNFSCLVCFVLSHGTTGHVFGRDRRKLEIMKIPNFFGASKCPSLSGKPKLFFIQACQTEGETALFVRRRNIESDGVEDNIVSDMADILIGYSTVPGLKSFRSRSEGSWYIKQLCVQIARNYDKHDVLQILTNVNREIGKVNAPFENGYYKQTPAPYFTLTKAFFF</sequence>
<evidence type="ECO:0000256" key="2">
    <source>
        <dbReference type="ARBA" id="ARBA00022703"/>
    </source>
</evidence>
<evidence type="ECO:0000256" key="4">
    <source>
        <dbReference type="RuleBase" id="RU003971"/>
    </source>
</evidence>
<keyword evidence="3" id="KW-0677">Repeat</keyword>
<evidence type="ECO:0000259" key="5">
    <source>
        <dbReference type="PROSITE" id="PS50168"/>
    </source>
</evidence>
<dbReference type="OrthoDB" id="6114029at2759"/>
<dbReference type="CDD" id="cd00032">
    <property type="entry name" value="CASc"/>
    <property type="match status" value="1"/>
</dbReference>
<dbReference type="InterPro" id="IPR029030">
    <property type="entry name" value="Caspase-like_dom_sf"/>
</dbReference>
<organism evidence="8 9">
    <name type="scientific">Dimorphilus gyrociliatus</name>
    <dbReference type="NCBI Taxonomy" id="2664684"/>
    <lineage>
        <taxon>Eukaryota</taxon>
        <taxon>Metazoa</taxon>
        <taxon>Spiralia</taxon>
        <taxon>Lophotrochozoa</taxon>
        <taxon>Annelida</taxon>
        <taxon>Polychaeta</taxon>
        <taxon>Polychaeta incertae sedis</taxon>
        <taxon>Dinophilidae</taxon>
        <taxon>Dimorphilus</taxon>
    </lineage>
</organism>
<dbReference type="SUPFAM" id="SSF47986">
    <property type="entry name" value="DEATH domain"/>
    <property type="match status" value="2"/>
</dbReference>
<dbReference type="PRINTS" id="PR00376">
    <property type="entry name" value="IL1BCENZYME"/>
</dbReference>
<evidence type="ECO:0000256" key="3">
    <source>
        <dbReference type="ARBA" id="ARBA00022737"/>
    </source>
</evidence>
<dbReference type="GO" id="GO:0042981">
    <property type="term" value="P:regulation of apoptotic process"/>
    <property type="evidence" value="ECO:0007669"/>
    <property type="project" value="InterPro"/>
</dbReference>